<evidence type="ECO:0000313" key="2">
    <source>
        <dbReference type="Proteomes" id="UP000076929"/>
    </source>
</evidence>
<protein>
    <recommendedName>
        <fullName evidence="3">VapC45 PIN like domain-containing protein</fullName>
    </recommendedName>
</protein>
<sequence length="143" mass="16095">MNFLIDENFPANSLGYLSQMYRGHFFDHVVMGNYKAGIDDLSLFTEAKRQGIDVLITGDIRQITGQDRLNERKACRQAGLHWLGVPQVLKARGKEGKWAQTNSLLSNMRYALPVFESATSPTAILLRPGSIKLQAEKEFPQLL</sequence>
<dbReference type="AlphaFoldDB" id="A0A172QQY1"/>
<dbReference type="Proteomes" id="UP000076929">
    <property type="component" value="Chromosome"/>
</dbReference>
<dbReference type="STRING" id="1652495.ccrud_02015"/>
<name>A0A172QQY1_9CORY</name>
<reference evidence="1 2" key="1">
    <citation type="submission" date="2016-05" db="EMBL/GenBank/DDBJ databases">
        <title>Complete genome sequence of Corynebacterium crudilactis, a new Corynebacterium species isolated from raw cow's milk.</title>
        <authorList>
            <person name="Christian R."/>
            <person name="Zimmermann J."/>
            <person name="Lipski A."/>
            <person name="Kalinowski J."/>
        </authorList>
    </citation>
    <scope>NUCLEOTIDE SEQUENCE [LARGE SCALE GENOMIC DNA]</scope>
    <source>
        <strain evidence="1 2">JZ16</strain>
    </source>
</reference>
<dbReference type="OrthoDB" id="3699343at2"/>
<gene>
    <name evidence="1" type="ORF">ccrud_02015</name>
</gene>
<dbReference type="KEGG" id="ccjz:ccrud_02015"/>
<evidence type="ECO:0000313" key="1">
    <source>
        <dbReference type="EMBL" id="ANE03103.1"/>
    </source>
</evidence>
<proteinExistence type="predicted"/>
<dbReference type="RefSeq" id="WP_066564141.1">
    <property type="nucleotide sequence ID" value="NZ_CP015622.1"/>
</dbReference>
<keyword evidence="2" id="KW-1185">Reference proteome</keyword>
<evidence type="ECO:0008006" key="3">
    <source>
        <dbReference type="Google" id="ProtNLM"/>
    </source>
</evidence>
<dbReference type="EMBL" id="CP015622">
    <property type="protein sequence ID" value="ANE03103.1"/>
    <property type="molecule type" value="Genomic_DNA"/>
</dbReference>
<accession>A0A172QQY1</accession>
<organism evidence="1 2">
    <name type="scientific">Corynebacterium crudilactis</name>
    <dbReference type="NCBI Taxonomy" id="1652495"/>
    <lineage>
        <taxon>Bacteria</taxon>
        <taxon>Bacillati</taxon>
        <taxon>Actinomycetota</taxon>
        <taxon>Actinomycetes</taxon>
        <taxon>Mycobacteriales</taxon>
        <taxon>Corynebacteriaceae</taxon>
        <taxon>Corynebacterium</taxon>
    </lineage>
</organism>